<evidence type="ECO:0000313" key="2">
    <source>
        <dbReference type="Proteomes" id="UP000009081"/>
    </source>
</evidence>
<dbReference type="AlphaFoldDB" id="C5B4W1"/>
<sequence length="89" mass="9785">MGVSNGFLRTAVPRRSLFSRRTRTASPERSLPNSGRSARCVSRDLCRRPDHAYRLQACLAAYDLREVVGTLVAAPEAAVPVLKRLGDFA</sequence>
<keyword evidence="2" id="KW-1185">Reference proteome</keyword>
<protein>
    <submittedName>
        <fullName evidence="1">Uncharacterized protein</fullName>
    </submittedName>
</protein>
<accession>C5B4W1</accession>
<dbReference type="KEGG" id="mea:Mex_2p0647"/>
<dbReference type="Proteomes" id="UP000009081">
    <property type="component" value="Plasmid megaplasmid"/>
</dbReference>
<geneLocation type="plasmid" evidence="1 2">
    <name>megaplasmid</name>
</geneLocation>
<dbReference type="HOGENOM" id="CLU_2451177_0_0_5"/>
<reference evidence="1 2" key="1">
    <citation type="journal article" date="2009" name="PLoS ONE">
        <title>Methylobacterium genome sequences: a reference blueprint to investigate microbial metabolism of C1 compounds from natural and industrial sources.</title>
        <authorList>
            <person name="Vuilleumier S."/>
            <person name="Chistoserdova L."/>
            <person name="Lee M.-C."/>
            <person name="Bringel F."/>
            <person name="Lajus A."/>
            <person name="Zhou Y."/>
            <person name="Gourion B."/>
            <person name="Barbe V."/>
            <person name="Chang J."/>
            <person name="Cruveiller S."/>
            <person name="Dossat C."/>
            <person name="Gillett W."/>
            <person name="Gruffaz C."/>
            <person name="Haugen E."/>
            <person name="Hourcade E."/>
            <person name="Levy R."/>
            <person name="Mangenot S."/>
            <person name="Muller E."/>
            <person name="Nadalig T."/>
            <person name="Pagni M."/>
            <person name="Penny C."/>
            <person name="Peyraud R."/>
            <person name="Robinson D.G."/>
            <person name="Roche D."/>
            <person name="Rouy Z."/>
            <person name="Saenampechek C."/>
            <person name="Salvignol G."/>
            <person name="Vallenet D."/>
            <person name="Wu Z."/>
            <person name="Marx C.J."/>
            <person name="Vorholt J.A."/>
            <person name="Olson M.V."/>
            <person name="Kaul R."/>
            <person name="Weissenbach J."/>
            <person name="Medigue C."/>
            <person name="Lidstrom M.E."/>
        </authorList>
    </citation>
    <scope>NUCLEOTIDE SEQUENCE [LARGE SCALE GENOMIC DNA]</scope>
    <source>
        <strain evidence="2">ATCC 14718 / DSM 1338 / JCM 2805 / NCIMB 9133 / AM1</strain>
    </source>
</reference>
<name>C5B4W1_METEA</name>
<evidence type="ECO:0000313" key="1">
    <source>
        <dbReference type="EMBL" id="ACS43493.1"/>
    </source>
</evidence>
<gene>
    <name evidence="1" type="ordered locus">MexAM1_META2p0647</name>
</gene>
<dbReference type="EMBL" id="CP001511">
    <property type="protein sequence ID" value="ACS43493.1"/>
    <property type="molecule type" value="Genomic_DNA"/>
</dbReference>
<organism evidence="1 2">
    <name type="scientific">Methylorubrum extorquens (strain ATCC 14718 / DSM 1338 / JCM 2805 / NCIMB 9133 / AM1)</name>
    <name type="common">Methylobacterium extorquens</name>
    <dbReference type="NCBI Taxonomy" id="272630"/>
    <lineage>
        <taxon>Bacteria</taxon>
        <taxon>Pseudomonadati</taxon>
        <taxon>Pseudomonadota</taxon>
        <taxon>Alphaproteobacteria</taxon>
        <taxon>Hyphomicrobiales</taxon>
        <taxon>Methylobacteriaceae</taxon>
        <taxon>Methylorubrum</taxon>
    </lineage>
</organism>
<keyword evidence="1" id="KW-0614">Plasmid</keyword>
<proteinExistence type="predicted"/>